<sequence length="211" mass="23424">MSYRIVYDLAAVRLPAETLRPHVADSSFHADQYLLMELGGDNNVYEGRGSLRARSWSLIGAGQDWEIMREVVQYAASCEGGGMRLSGASETQAETYIRKCRNVLRDAVAAQALLDRGMTCTGKFALRKGPVSAWLQKRVDELSAIKAPEMTGETPLWSWLNLLRDPKDAAIFLAYSNLDDAPVYNRATVYGPCHERHAIMRGLTPLRECAA</sequence>
<gene>
    <name evidence="1" type="ORF">AD934_02665</name>
</gene>
<dbReference type="PATRIC" id="fig|442.8.peg.2076"/>
<comment type="caution">
    <text evidence="1">The sequence shown here is derived from an EMBL/GenBank/DDBJ whole genome shotgun (WGS) entry which is preliminary data.</text>
</comment>
<dbReference type="EMBL" id="LHZG01000125">
    <property type="protein sequence ID" value="KXV20952.1"/>
    <property type="molecule type" value="Genomic_DNA"/>
</dbReference>
<name>A0A149S2J0_GLUOY</name>
<accession>A0A149S2J0</accession>
<dbReference type="AlphaFoldDB" id="A0A149S2J0"/>
<reference evidence="1 2" key="1">
    <citation type="submission" date="2015-06" db="EMBL/GenBank/DDBJ databases">
        <title>Improved classification and identification of acetic acid bacteria using matrix-assisted laser desorption/ionization time-of-flight mass spectrometry; Gluconobacter nephelii and Gluconobacter uchimurae are later heterotypic synonyms of Gluconobacter japonicus and Gluconobacter oxydans, respectively.</title>
        <authorList>
            <person name="Li L."/>
            <person name="Cleenwerck I."/>
            <person name="De Vuyst L."/>
            <person name="Vandamme P."/>
        </authorList>
    </citation>
    <scope>NUCLEOTIDE SEQUENCE [LARGE SCALE GENOMIC DNA]</scope>
    <source>
        <strain evidence="1 2">LMG 1676</strain>
    </source>
</reference>
<evidence type="ECO:0000313" key="2">
    <source>
        <dbReference type="Proteomes" id="UP000075655"/>
    </source>
</evidence>
<dbReference type="Proteomes" id="UP000075655">
    <property type="component" value="Unassembled WGS sequence"/>
</dbReference>
<evidence type="ECO:0000313" key="1">
    <source>
        <dbReference type="EMBL" id="KXV20952.1"/>
    </source>
</evidence>
<protein>
    <submittedName>
        <fullName evidence="1">Uncharacterized protein</fullName>
    </submittedName>
</protein>
<dbReference type="RefSeq" id="WP_062500044.1">
    <property type="nucleotide sequence ID" value="NZ_LHZG01000125.1"/>
</dbReference>
<organism evidence="1 2">
    <name type="scientific">Gluconobacter oxydans</name>
    <name type="common">Gluconobacter suboxydans</name>
    <dbReference type="NCBI Taxonomy" id="442"/>
    <lineage>
        <taxon>Bacteria</taxon>
        <taxon>Pseudomonadati</taxon>
        <taxon>Pseudomonadota</taxon>
        <taxon>Alphaproteobacteria</taxon>
        <taxon>Acetobacterales</taxon>
        <taxon>Acetobacteraceae</taxon>
        <taxon>Gluconobacter</taxon>
    </lineage>
</organism>
<proteinExistence type="predicted"/>